<dbReference type="WBParaSite" id="nRc.2.0.1.t29908-RA">
    <property type="protein sequence ID" value="nRc.2.0.1.t29908-RA"/>
    <property type="gene ID" value="nRc.2.0.1.g29908"/>
</dbReference>
<feature type="region of interest" description="Disordered" evidence="2">
    <location>
        <begin position="239"/>
        <end position="278"/>
    </location>
</feature>
<dbReference type="Pfam" id="PF11027">
    <property type="entry name" value="DUF2615"/>
    <property type="match status" value="1"/>
</dbReference>
<evidence type="ECO:0000313" key="5">
    <source>
        <dbReference type="WBParaSite" id="nRc.2.0.1.t29908-RA"/>
    </source>
</evidence>
<feature type="region of interest" description="Disordered" evidence="2">
    <location>
        <begin position="174"/>
        <end position="219"/>
    </location>
</feature>
<evidence type="ECO:0000313" key="4">
    <source>
        <dbReference type="Proteomes" id="UP000887565"/>
    </source>
</evidence>
<dbReference type="InterPro" id="IPR020309">
    <property type="entry name" value="Smim-14"/>
</dbReference>
<feature type="compositionally biased region" description="Polar residues" evidence="2">
    <location>
        <begin position="178"/>
        <end position="188"/>
    </location>
</feature>
<feature type="transmembrane region" description="Helical" evidence="3">
    <location>
        <begin position="428"/>
        <end position="450"/>
    </location>
</feature>
<keyword evidence="3" id="KW-0472">Membrane</keyword>
<proteinExistence type="predicted"/>
<sequence>MCDLMLNSQELFTIGWDENRAGTVESTFVDEKLSKHDKRKIKDSSTRKRPAPQNSKTKKQPSDHAATVKKGGTPLAKRKTCPDFVLDVGGDRSKNRSSAATKKWAAPETPPFLKHILASYDLDFQKIVAEDDFNVDEEKKEKIIPKTTPTRPRPVDFTILLRKPSSKIDLLSFDKDQSTSAMPCSSENKIPPRTTDDQKPASKIDQSKKAKEDELDDDDDSIFDHSSFLATIDKMVEEAVSKKSKSRVTERAEETKSKKSHLSDKGCTKKPDLEPNFDDDDEELFERSSFLARLNHIEKAAATQKSRSQQGASLVSKNCLILDNFTQISTPLDASTPISSLRRRSARLTGLLPKQRLNWEEDSQEILITRKSNPTSMAEGGFDACECLFSQEAAMRRLLSLLRSSQGYCTDNECTQDFNGPQGAGAGLFGGSMYTIMMMWMVAALALFFLRPASLRRRGGDRKPPPSSDNDDSRNDPAPPIQ</sequence>
<keyword evidence="4" id="KW-1185">Reference proteome</keyword>
<feature type="compositionally biased region" description="Basic and acidic residues" evidence="2">
    <location>
        <begin position="194"/>
        <end position="212"/>
    </location>
</feature>
<reference evidence="5" key="1">
    <citation type="submission" date="2022-11" db="UniProtKB">
        <authorList>
            <consortium name="WormBaseParasite"/>
        </authorList>
    </citation>
    <scope>IDENTIFICATION</scope>
</reference>
<evidence type="ECO:0000256" key="1">
    <source>
        <dbReference type="ARBA" id="ARBA00017902"/>
    </source>
</evidence>
<dbReference type="PANTHER" id="PTHR31019">
    <property type="entry name" value="SMALL INTEGRAL MEMBRANE PROTEIN 14"/>
    <property type="match status" value="1"/>
</dbReference>
<protein>
    <recommendedName>
        <fullName evidence="1">Small integral membrane protein 14</fullName>
    </recommendedName>
</protein>
<accession>A0A915JUY9</accession>
<evidence type="ECO:0000256" key="2">
    <source>
        <dbReference type="SAM" id="MobiDB-lite"/>
    </source>
</evidence>
<feature type="compositionally biased region" description="Basic and acidic residues" evidence="2">
    <location>
        <begin position="31"/>
        <end position="46"/>
    </location>
</feature>
<keyword evidence="3" id="KW-0812">Transmembrane</keyword>
<feature type="region of interest" description="Disordered" evidence="2">
    <location>
        <begin position="31"/>
        <end position="106"/>
    </location>
</feature>
<feature type="region of interest" description="Disordered" evidence="2">
    <location>
        <begin position="457"/>
        <end position="482"/>
    </location>
</feature>
<dbReference type="AlphaFoldDB" id="A0A915JUY9"/>
<feature type="compositionally biased region" description="Basic and acidic residues" evidence="2">
    <location>
        <begin position="239"/>
        <end position="273"/>
    </location>
</feature>
<name>A0A915JUY9_ROMCU</name>
<dbReference type="PANTHER" id="PTHR31019:SF1">
    <property type="entry name" value="SMALL INTEGRAL MEMBRANE PROTEIN 14"/>
    <property type="match status" value="1"/>
</dbReference>
<dbReference type="Proteomes" id="UP000887565">
    <property type="component" value="Unplaced"/>
</dbReference>
<keyword evidence="3" id="KW-1133">Transmembrane helix</keyword>
<organism evidence="4 5">
    <name type="scientific">Romanomermis culicivorax</name>
    <name type="common">Nematode worm</name>
    <dbReference type="NCBI Taxonomy" id="13658"/>
    <lineage>
        <taxon>Eukaryota</taxon>
        <taxon>Metazoa</taxon>
        <taxon>Ecdysozoa</taxon>
        <taxon>Nematoda</taxon>
        <taxon>Enoplea</taxon>
        <taxon>Dorylaimia</taxon>
        <taxon>Mermithida</taxon>
        <taxon>Mermithoidea</taxon>
        <taxon>Mermithidae</taxon>
        <taxon>Romanomermis</taxon>
    </lineage>
</organism>
<dbReference type="GO" id="GO:0005783">
    <property type="term" value="C:endoplasmic reticulum"/>
    <property type="evidence" value="ECO:0007669"/>
    <property type="project" value="TreeGrafter"/>
</dbReference>
<evidence type="ECO:0000256" key="3">
    <source>
        <dbReference type="SAM" id="Phobius"/>
    </source>
</evidence>